<gene>
    <name evidence="8" type="primary">hemF</name>
    <name evidence="8" type="ordered locus">SGRA_4068</name>
</gene>
<protein>
    <recommendedName>
        <fullName evidence="4">coproporphyrinogen oxidase</fullName>
        <ecNumber evidence="4">1.3.3.3</ecNumber>
    </recommendedName>
</protein>
<evidence type="ECO:0000256" key="7">
    <source>
        <dbReference type="ARBA" id="ARBA00023244"/>
    </source>
</evidence>
<dbReference type="InterPro" id="IPR018375">
    <property type="entry name" value="Coprogen_oxidase_CS"/>
</dbReference>
<evidence type="ECO:0000313" key="8">
    <source>
        <dbReference type="EMBL" id="AFC26783.1"/>
    </source>
</evidence>
<dbReference type="RefSeq" id="WP_015694365.1">
    <property type="nucleotide sequence ID" value="NC_016940.1"/>
</dbReference>
<dbReference type="AlphaFoldDB" id="H6L7B1"/>
<evidence type="ECO:0000256" key="5">
    <source>
        <dbReference type="ARBA" id="ARBA00023002"/>
    </source>
</evidence>
<dbReference type="Proteomes" id="UP000007519">
    <property type="component" value="Chromosome"/>
</dbReference>
<dbReference type="EC" id="1.3.3.3" evidence="4"/>
<dbReference type="Pfam" id="PF01218">
    <property type="entry name" value="Coprogen_oxidas"/>
    <property type="match status" value="1"/>
</dbReference>
<dbReference type="KEGG" id="sgn:SGRA_4068"/>
<reference evidence="8 9" key="1">
    <citation type="journal article" date="2012" name="Stand. Genomic Sci.">
        <title>Complete genome sequencing and analysis of Saprospira grandis str. Lewin, a predatory marine bacterium.</title>
        <authorList>
            <person name="Saw J.H."/>
            <person name="Yuryev A."/>
            <person name="Kanbe M."/>
            <person name="Hou S."/>
            <person name="Young A.G."/>
            <person name="Aizawa S."/>
            <person name="Alam M."/>
        </authorList>
    </citation>
    <scope>NUCLEOTIDE SEQUENCE [LARGE SCALE GENOMIC DNA]</scope>
    <source>
        <strain evidence="8 9">Lewin</strain>
    </source>
</reference>
<dbReference type="Gene3D" id="3.40.1500.10">
    <property type="entry name" value="Coproporphyrinogen III oxidase, aerobic"/>
    <property type="match status" value="1"/>
</dbReference>
<evidence type="ECO:0000256" key="6">
    <source>
        <dbReference type="ARBA" id="ARBA00023133"/>
    </source>
</evidence>
<dbReference type="PANTHER" id="PTHR10755">
    <property type="entry name" value="COPROPORPHYRINOGEN III OXIDASE, MITOCHONDRIAL"/>
    <property type="match status" value="1"/>
</dbReference>
<keyword evidence="5 8" id="KW-0560">Oxidoreductase</keyword>
<dbReference type="InterPro" id="IPR036406">
    <property type="entry name" value="Coprogen_oxidase_aer_sf"/>
</dbReference>
<dbReference type="eggNOG" id="COG0408">
    <property type="taxonomic scope" value="Bacteria"/>
</dbReference>
<dbReference type="PANTHER" id="PTHR10755:SF0">
    <property type="entry name" value="OXYGEN-DEPENDENT COPROPORPHYRINOGEN-III OXIDASE, MITOCHONDRIAL"/>
    <property type="match status" value="1"/>
</dbReference>
<dbReference type="NCBIfam" id="NF003727">
    <property type="entry name" value="PRK05330.1"/>
    <property type="match status" value="1"/>
</dbReference>
<organism evidence="8 9">
    <name type="scientific">Saprospira grandis (strain Lewin)</name>
    <dbReference type="NCBI Taxonomy" id="984262"/>
    <lineage>
        <taxon>Bacteria</taxon>
        <taxon>Pseudomonadati</taxon>
        <taxon>Bacteroidota</taxon>
        <taxon>Saprospiria</taxon>
        <taxon>Saprospirales</taxon>
        <taxon>Saprospiraceae</taxon>
        <taxon>Saprospira</taxon>
    </lineage>
</organism>
<keyword evidence="9" id="KW-1185">Reference proteome</keyword>
<dbReference type="PIRSF" id="PIRSF000166">
    <property type="entry name" value="Coproporphyri_ox"/>
    <property type="match status" value="1"/>
</dbReference>
<dbReference type="GO" id="GO:0005737">
    <property type="term" value="C:cytoplasm"/>
    <property type="evidence" value="ECO:0007669"/>
    <property type="project" value="TreeGrafter"/>
</dbReference>
<name>H6L7B1_SAPGL</name>
<evidence type="ECO:0000256" key="4">
    <source>
        <dbReference type="ARBA" id="ARBA00012869"/>
    </source>
</evidence>
<evidence type="ECO:0000256" key="1">
    <source>
        <dbReference type="ARBA" id="ARBA00005168"/>
    </source>
</evidence>
<keyword evidence="6" id="KW-0350">Heme biosynthesis</keyword>
<proteinExistence type="inferred from homology"/>
<dbReference type="EMBL" id="CP002831">
    <property type="protein sequence ID" value="AFC26783.1"/>
    <property type="molecule type" value="Genomic_DNA"/>
</dbReference>
<evidence type="ECO:0000313" key="9">
    <source>
        <dbReference type="Proteomes" id="UP000007519"/>
    </source>
</evidence>
<sequence>MKNEQQKIQTALQDLQDHICAGLEAMDGKGKFEEDLWERPGGGGGRTRLIGDGNVLVKGGVNFSAVEGEAPDALLKTLKIEAKGEESLRFFASGVSIVLHPESPYVPITHMNVRYFELSDGTWWFGGGIDLTPHYVFPELAQQFHQRMKAVCDEFHPSFYERFKPWCDDYFYLPHRGEMRGIGGIFFDRLGPEEELSKEELLDFIIAVGKAFVPAYAEQVAATKEMSYGQKELDWQALRRGRYVEFNLVLDRGTKFGLQTNGRTESILMSMPPTAGWAYDHQPEAGSAEAQTLGYLVKGIDWLAPLEV</sequence>
<comment type="pathway">
    <text evidence="1">Porphyrin-containing compound metabolism; protoporphyrin-IX biosynthesis; protoporphyrinogen-IX from coproporphyrinogen-III (O2 route): step 1/1.</text>
</comment>
<dbReference type="STRING" id="984262.SGRA_4068"/>
<dbReference type="PRINTS" id="PR00073">
    <property type="entry name" value="COPRGNOXDASE"/>
</dbReference>
<dbReference type="GO" id="GO:0004109">
    <property type="term" value="F:coproporphyrinogen oxidase activity"/>
    <property type="evidence" value="ECO:0007669"/>
    <property type="project" value="UniProtKB-EC"/>
</dbReference>
<dbReference type="HOGENOM" id="CLU_026169_0_1_10"/>
<dbReference type="PROSITE" id="PS01021">
    <property type="entry name" value="COPROGEN_OXIDASE"/>
    <property type="match status" value="1"/>
</dbReference>
<dbReference type="SUPFAM" id="SSF102886">
    <property type="entry name" value="Coproporphyrinogen III oxidase"/>
    <property type="match status" value="1"/>
</dbReference>
<comment type="similarity">
    <text evidence="2">Belongs to the aerobic coproporphyrinogen-III oxidase family.</text>
</comment>
<evidence type="ECO:0000256" key="2">
    <source>
        <dbReference type="ARBA" id="ARBA00010644"/>
    </source>
</evidence>
<accession>H6L7B1</accession>
<comment type="subunit">
    <text evidence="3">Homodimer.</text>
</comment>
<dbReference type="GO" id="GO:0006782">
    <property type="term" value="P:protoporphyrinogen IX biosynthetic process"/>
    <property type="evidence" value="ECO:0007669"/>
    <property type="project" value="TreeGrafter"/>
</dbReference>
<evidence type="ECO:0000256" key="3">
    <source>
        <dbReference type="ARBA" id="ARBA00011738"/>
    </source>
</evidence>
<dbReference type="OrthoDB" id="9777553at2"/>
<dbReference type="InterPro" id="IPR001260">
    <property type="entry name" value="Coprogen_oxidase_aer"/>
</dbReference>
<keyword evidence="7" id="KW-0627">Porphyrin biosynthesis</keyword>